<dbReference type="EMBL" id="JBJIAA010000010">
    <property type="protein sequence ID" value="MFL0251371.1"/>
    <property type="molecule type" value="Genomic_DNA"/>
</dbReference>
<reference evidence="2 3" key="1">
    <citation type="submission" date="2024-11" db="EMBL/GenBank/DDBJ databases">
        <authorList>
            <person name="Heng Y.C."/>
            <person name="Lim A.C.H."/>
            <person name="Lee J.K.Y."/>
            <person name="Kittelmann S."/>
        </authorList>
    </citation>
    <scope>NUCLEOTIDE SEQUENCE [LARGE SCALE GENOMIC DNA]</scope>
    <source>
        <strain evidence="2 3">WILCCON 0114</strain>
    </source>
</reference>
<keyword evidence="3" id="KW-1185">Reference proteome</keyword>
<evidence type="ECO:0000313" key="2">
    <source>
        <dbReference type="EMBL" id="MFL0251371.1"/>
    </source>
</evidence>
<comment type="caution">
    <text evidence="2">The sequence shown here is derived from an EMBL/GenBank/DDBJ whole genome shotgun (WGS) entry which is preliminary data.</text>
</comment>
<accession>A0ABW8TGC6</accession>
<dbReference type="Proteomes" id="UP001623592">
    <property type="component" value="Unassembled WGS sequence"/>
</dbReference>
<feature type="domain" description="N-acetyltransferase" evidence="1">
    <location>
        <begin position="6"/>
        <end position="145"/>
    </location>
</feature>
<organism evidence="2 3">
    <name type="scientific">Clostridium neuense</name>
    <dbReference type="NCBI Taxonomy" id="1728934"/>
    <lineage>
        <taxon>Bacteria</taxon>
        <taxon>Bacillati</taxon>
        <taxon>Bacillota</taxon>
        <taxon>Clostridia</taxon>
        <taxon>Eubacteriales</taxon>
        <taxon>Clostridiaceae</taxon>
        <taxon>Clostridium</taxon>
    </lineage>
</organism>
<dbReference type="SUPFAM" id="SSF55729">
    <property type="entry name" value="Acyl-CoA N-acyltransferases (Nat)"/>
    <property type="match status" value="1"/>
</dbReference>
<proteinExistence type="predicted"/>
<dbReference type="InterPro" id="IPR039143">
    <property type="entry name" value="GNPNAT1-like"/>
</dbReference>
<evidence type="ECO:0000313" key="3">
    <source>
        <dbReference type="Proteomes" id="UP001623592"/>
    </source>
</evidence>
<gene>
    <name evidence="2" type="ORF">ACJDT4_13180</name>
</gene>
<dbReference type="PANTHER" id="PTHR13355:SF11">
    <property type="entry name" value="GLUCOSAMINE 6-PHOSPHATE N-ACETYLTRANSFERASE"/>
    <property type="match status" value="1"/>
</dbReference>
<protein>
    <submittedName>
        <fullName evidence="2">GNAT family N-acetyltransferase</fullName>
    </submittedName>
</protein>
<name>A0ABW8TGC6_9CLOT</name>
<evidence type="ECO:0000259" key="1">
    <source>
        <dbReference type="PROSITE" id="PS51186"/>
    </source>
</evidence>
<dbReference type="PROSITE" id="PS51186">
    <property type="entry name" value="GNAT"/>
    <property type="match status" value="1"/>
</dbReference>
<dbReference type="InterPro" id="IPR016181">
    <property type="entry name" value="Acyl_CoA_acyltransferase"/>
</dbReference>
<dbReference type="Pfam" id="PF13673">
    <property type="entry name" value="Acetyltransf_10"/>
    <property type="match status" value="1"/>
</dbReference>
<sequence>MGDKKLEVRWFKGSKNLKDGLELRKKVFVGEQDVPEDMEIDEFDKDCDHIVIYRDKAVVAVGRIIFDNSKCFFGRIAVAKEYRGTGLGKILVTEMLKKAVEDGVREVFIHAQAYAQKFYEKLGFEAYGEKFDEAGIEHVSMSIRI</sequence>
<dbReference type="InterPro" id="IPR000182">
    <property type="entry name" value="GNAT_dom"/>
</dbReference>
<dbReference type="RefSeq" id="WP_406788131.1">
    <property type="nucleotide sequence ID" value="NZ_JBJIAA010000010.1"/>
</dbReference>
<dbReference type="Gene3D" id="3.40.630.30">
    <property type="match status" value="1"/>
</dbReference>
<dbReference type="PANTHER" id="PTHR13355">
    <property type="entry name" value="GLUCOSAMINE 6-PHOSPHATE N-ACETYLTRANSFERASE"/>
    <property type="match status" value="1"/>
</dbReference>